<protein>
    <submittedName>
        <fullName evidence="3">Amidohydrolase family protein</fullName>
    </submittedName>
</protein>
<dbReference type="Gene3D" id="2.30.40.10">
    <property type="entry name" value="Urease, subunit C, domain 1"/>
    <property type="match status" value="2"/>
</dbReference>
<feature type="chain" id="PRO_5045725928" evidence="1">
    <location>
        <begin position="26"/>
        <end position="671"/>
    </location>
</feature>
<evidence type="ECO:0000256" key="1">
    <source>
        <dbReference type="SAM" id="SignalP"/>
    </source>
</evidence>
<dbReference type="SUPFAM" id="SSF51338">
    <property type="entry name" value="Composite domain of metallo-dependent hydrolases"/>
    <property type="match status" value="1"/>
</dbReference>
<dbReference type="Gene3D" id="3.30.110.90">
    <property type="entry name" value="Amidohydrolase"/>
    <property type="match status" value="2"/>
</dbReference>
<evidence type="ECO:0000259" key="2">
    <source>
        <dbReference type="Pfam" id="PF01979"/>
    </source>
</evidence>
<feature type="signal peptide" evidence="1">
    <location>
        <begin position="1"/>
        <end position="25"/>
    </location>
</feature>
<dbReference type="EMBL" id="JAXIVS010000001">
    <property type="protein sequence ID" value="MDY7225206.1"/>
    <property type="molecule type" value="Genomic_DNA"/>
</dbReference>
<organism evidence="3 4">
    <name type="scientific">Hyalangium rubrum</name>
    <dbReference type="NCBI Taxonomy" id="3103134"/>
    <lineage>
        <taxon>Bacteria</taxon>
        <taxon>Pseudomonadati</taxon>
        <taxon>Myxococcota</taxon>
        <taxon>Myxococcia</taxon>
        <taxon>Myxococcales</taxon>
        <taxon>Cystobacterineae</taxon>
        <taxon>Archangiaceae</taxon>
        <taxon>Hyalangium</taxon>
    </lineage>
</organism>
<dbReference type="SUPFAM" id="SSF51556">
    <property type="entry name" value="Metallo-dependent hydrolases"/>
    <property type="match status" value="1"/>
</dbReference>
<keyword evidence="1" id="KW-0732">Signal</keyword>
<reference evidence="3 4" key="1">
    <citation type="submission" date="2023-12" db="EMBL/GenBank/DDBJ databases">
        <title>the genome sequence of Hyalangium sp. s54d21.</title>
        <authorList>
            <person name="Zhang X."/>
        </authorList>
    </citation>
    <scope>NUCLEOTIDE SEQUENCE [LARGE SCALE GENOMIC DNA]</scope>
    <source>
        <strain evidence="4">s54d21</strain>
    </source>
</reference>
<dbReference type="PANTHER" id="PTHR43135:SF3">
    <property type="entry name" value="ALPHA-D-RIBOSE 1-METHYLPHOSPHONATE 5-TRIPHOSPHATE DIPHOSPHATASE"/>
    <property type="match status" value="1"/>
</dbReference>
<evidence type="ECO:0000313" key="4">
    <source>
        <dbReference type="Proteomes" id="UP001291309"/>
    </source>
</evidence>
<keyword evidence="4" id="KW-1185">Reference proteome</keyword>
<dbReference type="InterPro" id="IPR006680">
    <property type="entry name" value="Amidohydro-rel"/>
</dbReference>
<dbReference type="RefSeq" id="WP_321543922.1">
    <property type="nucleotide sequence ID" value="NZ_JAXIVS010000001.1"/>
</dbReference>
<dbReference type="InterPro" id="IPR051781">
    <property type="entry name" value="Metallo-dep_Hydrolase"/>
</dbReference>
<dbReference type="Proteomes" id="UP001291309">
    <property type="component" value="Unassembled WGS sequence"/>
</dbReference>
<evidence type="ECO:0000313" key="3">
    <source>
        <dbReference type="EMBL" id="MDY7225206.1"/>
    </source>
</evidence>
<dbReference type="Gene3D" id="3.40.50.10910">
    <property type="entry name" value="Amidohydrolase"/>
    <property type="match status" value="1"/>
</dbReference>
<dbReference type="Gene3D" id="1.20.58.520">
    <property type="entry name" value="Amidohydrolase"/>
    <property type="match status" value="1"/>
</dbReference>
<accession>A0ABU5GVU7</accession>
<gene>
    <name evidence="3" type="ORF">SYV04_02390</name>
</gene>
<feature type="domain" description="Amidohydrolase-related" evidence="2">
    <location>
        <begin position="300"/>
        <end position="642"/>
    </location>
</feature>
<sequence>MKKVRASAPWALAGLGLFLASTAGAATERTTAVLMGNVAGYQQVEYLPDGQVKVHYEFNDRGRGPSLDSTYRVNANGTLAAVETQGADYLKAQVNERYTVSGTQHSWKNSAEEEQREVPGAVFYLSLNSPPEETVLLIRAALKAPNKRIALLPTGEAQVTPVGTYTVKGKAGSKRVKLYALTGVDLTPSYTWLDEEQRFFASVSGWMKFVREGFEDVTPQLDGFQEKEERRLAEARAKEFTTKLDRPLAIINARVFDPGTLAVEEAQTVLVTKGRITAVGPSAKVAVPSGARTLDAQGKFLMPGLWDMHVHISSGAGGPLAIASGVTTVRDLANEERTLNDLISAVEAGRDIGPRVIRAGFMDGRSPYSGPTKVFVDTEEEGRKAIEHYASKGYEQIKIYSSIKPELVPALVRMAHEKGLRLSGHVPAFMTAKQFIEAGADEIQHINFLALNFLFDKVQDTRTPARFTAVGENANALDLSSPAVREFIALLKKHNVTVDPTVSIFDDMFHNHPGHWNAGASPLLGRVPPTWQRWIRAGGGGLPDVPKHPERYRDSFNRLVEFVGLLHRSGVHIVAGTDNLSGLFLARELELYVAAGIPPREVLRIATLGNAEVMKRDKEYGRVLPGYVADLILVEGDPTLLMSDLRKVRHVIRGDRMFESAALFRSMGIAP</sequence>
<name>A0ABU5GVU7_9BACT</name>
<dbReference type="InterPro" id="IPR032466">
    <property type="entry name" value="Metal_Hydrolase"/>
</dbReference>
<dbReference type="InterPro" id="IPR011059">
    <property type="entry name" value="Metal-dep_hydrolase_composite"/>
</dbReference>
<dbReference type="Pfam" id="PF01979">
    <property type="entry name" value="Amidohydro_1"/>
    <property type="match status" value="1"/>
</dbReference>
<comment type="caution">
    <text evidence="3">The sequence shown here is derived from an EMBL/GenBank/DDBJ whole genome shotgun (WGS) entry which is preliminary data.</text>
</comment>
<dbReference type="PANTHER" id="PTHR43135">
    <property type="entry name" value="ALPHA-D-RIBOSE 1-METHYLPHOSPHONATE 5-TRIPHOSPHATE DIPHOSPHATASE"/>
    <property type="match status" value="1"/>
</dbReference>
<proteinExistence type="predicted"/>